<reference evidence="1 2" key="1">
    <citation type="journal article" date="2017" name="Genome Announc.">
        <title>Complete Genome Sequences of Two Acetylene-Fermenting Pelobacter acetylenicus Strains.</title>
        <authorList>
            <person name="Sutton J.M."/>
            <person name="Baesman S.M."/>
            <person name="Fierst J.L."/>
            <person name="Poret-Peterson A.T."/>
            <person name="Oremland R.S."/>
            <person name="Dunlap D.S."/>
            <person name="Akob D.M."/>
        </authorList>
    </citation>
    <scope>NUCLEOTIDE SEQUENCE [LARGE SCALE GENOMIC DNA]</scope>
    <source>
        <strain evidence="1 2">DSM 3247</strain>
    </source>
</reference>
<dbReference type="Gene3D" id="3.10.20.30">
    <property type="match status" value="1"/>
</dbReference>
<dbReference type="EMBL" id="CP015518">
    <property type="protein sequence ID" value="APG25091.1"/>
    <property type="molecule type" value="Genomic_DNA"/>
</dbReference>
<evidence type="ECO:0000313" key="1">
    <source>
        <dbReference type="EMBL" id="APG25091.1"/>
    </source>
</evidence>
<protein>
    <recommendedName>
        <fullName evidence="3">Thiamine biosynthesis protein ThiS</fullName>
    </recommendedName>
</protein>
<dbReference type="Proteomes" id="UP000182264">
    <property type="component" value="Chromosome"/>
</dbReference>
<dbReference type="InterPro" id="IPR012675">
    <property type="entry name" value="Beta-grasp_dom_sf"/>
</dbReference>
<evidence type="ECO:0008006" key="3">
    <source>
        <dbReference type="Google" id="ProtNLM"/>
    </source>
</evidence>
<proteinExistence type="predicted"/>
<name>A0A1L3GGK9_SYNAC</name>
<keyword evidence="2" id="KW-1185">Reference proteome</keyword>
<accession>A0A1L3GGK9</accession>
<dbReference type="RefSeq" id="WP_072286940.1">
    <property type="nucleotide sequence ID" value="NZ_CP015455.1"/>
</dbReference>
<dbReference type="SUPFAM" id="SSF54285">
    <property type="entry name" value="MoaD/ThiS"/>
    <property type="match status" value="1"/>
</dbReference>
<organism evidence="1 2">
    <name type="scientific">Syntrophotalea acetylenica</name>
    <name type="common">Pelobacter acetylenicus</name>
    <dbReference type="NCBI Taxonomy" id="29542"/>
    <lineage>
        <taxon>Bacteria</taxon>
        <taxon>Pseudomonadati</taxon>
        <taxon>Thermodesulfobacteriota</taxon>
        <taxon>Desulfuromonadia</taxon>
        <taxon>Desulfuromonadales</taxon>
        <taxon>Syntrophotaleaceae</taxon>
        <taxon>Syntrophotalea</taxon>
    </lineage>
</organism>
<sequence length="67" mass="7147">MSMFVISTDAIPEGETMSLVALLRAHDLSPATVMVRVDGKVIQKQQLETLQVARGTAVKAYLFVGGG</sequence>
<dbReference type="OrthoDB" id="9798559at2"/>
<dbReference type="AlphaFoldDB" id="A0A1L3GGK9"/>
<evidence type="ECO:0000313" key="2">
    <source>
        <dbReference type="Proteomes" id="UP000182264"/>
    </source>
</evidence>
<dbReference type="KEGG" id="pace:A6070_02700"/>
<dbReference type="InterPro" id="IPR016155">
    <property type="entry name" value="Mopterin_synth/thiamin_S_b"/>
</dbReference>
<gene>
    <name evidence="1" type="ORF">A7E75_08725</name>
</gene>